<dbReference type="RefSeq" id="WP_260561379.1">
    <property type="nucleotide sequence ID" value="NZ_BAABEC010000175.1"/>
</dbReference>
<dbReference type="EMBL" id="CP104213">
    <property type="protein sequence ID" value="UWX65121.1"/>
    <property type="molecule type" value="Genomic_DNA"/>
</dbReference>
<accession>A0ABY5YLW8</accession>
<evidence type="ECO:0000313" key="2">
    <source>
        <dbReference type="EMBL" id="UWX65121.1"/>
    </source>
</evidence>
<dbReference type="Pfam" id="PF00462">
    <property type="entry name" value="Glutaredoxin"/>
    <property type="match status" value="1"/>
</dbReference>
<evidence type="ECO:0000259" key="1">
    <source>
        <dbReference type="Pfam" id="PF00462"/>
    </source>
</evidence>
<evidence type="ECO:0000313" key="3">
    <source>
        <dbReference type="Proteomes" id="UP001060261"/>
    </source>
</evidence>
<dbReference type="PANTHER" id="PTHR34386:SF1">
    <property type="entry name" value="GLUTAREDOXIN-LIKE PROTEIN NRDH"/>
    <property type="match status" value="1"/>
</dbReference>
<dbReference type="Proteomes" id="UP001060261">
    <property type="component" value="Chromosome"/>
</dbReference>
<gene>
    <name evidence="2" type="ORF">N0D28_05540</name>
</gene>
<feature type="domain" description="Glutaredoxin" evidence="1">
    <location>
        <begin position="8"/>
        <end position="65"/>
    </location>
</feature>
<keyword evidence="3" id="KW-1185">Reference proteome</keyword>
<dbReference type="PROSITE" id="PS51354">
    <property type="entry name" value="GLUTAREDOXIN_2"/>
    <property type="match status" value="1"/>
</dbReference>
<dbReference type="PANTHER" id="PTHR34386">
    <property type="entry name" value="GLUTAREDOXIN"/>
    <property type="match status" value="1"/>
</dbReference>
<organism evidence="2 3">
    <name type="scientific">Deinococcus rubellus</name>
    <dbReference type="NCBI Taxonomy" id="1889240"/>
    <lineage>
        <taxon>Bacteria</taxon>
        <taxon>Thermotogati</taxon>
        <taxon>Deinococcota</taxon>
        <taxon>Deinococci</taxon>
        <taxon>Deinococcales</taxon>
        <taxon>Deinococcaceae</taxon>
        <taxon>Deinococcus</taxon>
    </lineage>
</organism>
<reference evidence="2" key="1">
    <citation type="submission" date="2022-09" db="EMBL/GenBank/DDBJ databases">
        <title>genome sequence of Deinococcus rubellus.</title>
        <authorList>
            <person name="Srinivasan S."/>
        </authorList>
    </citation>
    <scope>NUCLEOTIDE SEQUENCE</scope>
    <source>
        <strain evidence="2">Ant6</strain>
    </source>
</reference>
<name>A0ABY5YLW8_9DEIO</name>
<proteinExistence type="predicted"/>
<dbReference type="InterPro" id="IPR002109">
    <property type="entry name" value="Glutaredoxin"/>
</dbReference>
<dbReference type="InterPro" id="IPR036249">
    <property type="entry name" value="Thioredoxin-like_sf"/>
</dbReference>
<protein>
    <submittedName>
        <fullName evidence="2">Glutaredoxin family protein</fullName>
    </submittedName>
</protein>
<dbReference type="SUPFAM" id="SSF52833">
    <property type="entry name" value="Thioredoxin-like"/>
    <property type="match status" value="1"/>
</dbReference>
<dbReference type="CDD" id="cd02976">
    <property type="entry name" value="NrdH"/>
    <property type="match status" value="1"/>
</dbReference>
<dbReference type="InterPro" id="IPR051548">
    <property type="entry name" value="Grx-like_ET"/>
</dbReference>
<sequence>MTIPSTPITMYTTTWCPDCKAAKRALDSKGLPYTEVNIEEVENAAEIVMRVNGGKRSVPTLVYGDTAASLSGFSIVKMNAFLSQAGLA</sequence>
<dbReference type="Gene3D" id="3.40.30.10">
    <property type="entry name" value="Glutaredoxin"/>
    <property type="match status" value="1"/>
</dbReference>